<reference evidence="1 2" key="1">
    <citation type="submission" date="2018-12" db="EMBL/GenBank/DDBJ databases">
        <authorList>
            <person name="Sun L."/>
            <person name="Chen Z."/>
        </authorList>
    </citation>
    <scope>NUCLEOTIDE SEQUENCE [LARGE SCALE GENOMIC DNA]</scope>
    <source>
        <strain evidence="1 2">LMG 29736</strain>
    </source>
</reference>
<name>A0A429X9M0_SIMTE</name>
<proteinExistence type="predicted"/>
<organism evidence="1 2">
    <name type="scientific">Siminovitchia terrae</name>
    <name type="common">Bacillus terrae</name>
    <dbReference type="NCBI Taxonomy" id="1914933"/>
    <lineage>
        <taxon>Bacteria</taxon>
        <taxon>Bacillati</taxon>
        <taxon>Bacillota</taxon>
        <taxon>Bacilli</taxon>
        <taxon>Bacillales</taxon>
        <taxon>Bacillaceae</taxon>
        <taxon>Siminovitchia</taxon>
    </lineage>
</organism>
<sequence>MDGRMVSVHLKKDKWHNKRLQPGTIKAVQKYIKEYRLQPQDYFAGKRRKDGKFDGVKISETAYRKQPC</sequence>
<dbReference type="AlphaFoldDB" id="A0A429X9M0"/>
<evidence type="ECO:0000313" key="2">
    <source>
        <dbReference type="Proteomes" id="UP000287296"/>
    </source>
</evidence>
<accession>A0A429X9M0</accession>
<evidence type="ECO:0000313" key="1">
    <source>
        <dbReference type="EMBL" id="RST60125.1"/>
    </source>
</evidence>
<gene>
    <name evidence="1" type="ORF">D5F11_008680</name>
</gene>
<dbReference type="EMBL" id="QYTW02000006">
    <property type="protein sequence ID" value="RST60125.1"/>
    <property type="molecule type" value="Genomic_DNA"/>
</dbReference>
<dbReference type="Proteomes" id="UP000287296">
    <property type="component" value="Unassembled WGS sequence"/>
</dbReference>
<comment type="caution">
    <text evidence="1">The sequence shown here is derived from an EMBL/GenBank/DDBJ whole genome shotgun (WGS) entry which is preliminary data.</text>
</comment>
<dbReference type="OrthoDB" id="9860592at2"/>
<dbReference type="RefSeq" id="WP_120117233.1">
    <property type="nucleotide sequence ID" value="NZ_QYTW02000006.1"/>
</dbReference>
<protein>
    <submittedName>
        <fullName evidence="1">Uncharacterized protein</fullName>
    </submittedName>
</protein>